<evidence type="ECO:0000313" key="2">
    <source>
        <dbReference type="EMBL" id="MBO2438249.1"/>
    </source>
</evidence>
<dbReference type="RefSeq" id="WP_208266584.1">
    <property type="nucleotide sequence ID" value="NZ_BAAAGM010000060.1"/>
</dbReference>
<reference evidence="2 3" key="1">
    <citation type="submission" date="2021-03" db="EMBL/GenBank/DDBJ databases">
        <authorList>
            <person name="Kanchanasin P."/>
            <person name="Saeng-In P."/>
            <person name="Phongsopitanun W."/>
            <person name="Yuki M."/>
            <person name="Kudo T."/>
            <person name="Ohkuma M."/>
            <person name="Tanasupawat S."/>
        </authorList>
    </citation>
    <scope>NUCLEOTIDE SEQUENCE [LARGE SCALE GENOMIC DNA]</scope>
    <source>
        <strain evidence="2 3">L46</strain>
    </source>
</reference>
<sequence length="203" mass="21360">MAEQSGGGRARGARSPFSALAGVIVTFAVLAAGCSGEGDGDSHSPPMADTGAELPDACRLLDGDLVDRLVGPSTMAREKNDEEHADCRWESKGDPSPDAGTPSGLLQVGAYTQSKQVQGGQKYNDARIAYKAAQLQRPCTPLRMSADEACWQRDDSGVHVAVRKGYTTVTVRYTAAHSPALDESKKEKTAAALATEVLDHLST</sequence>
<protein>
    <recommendedName>
        <fullName evidence="4">DUF3558 domain-containing protein</fullName>
    </recommendedName>
</protein>
<dbReference type="Proteomes" id="UP000666915">
    <property type="component" value="Unassembled WGS sequence"/>
</dbReference>
<evidence type="ECO:0008006" key="4">
    <source>
        <dbReference type="Google" id="ProtNLM"/>
    </source>
</evidence>
<evidence type="ECO:0000313" key="3">
    <source>
        <dbReference type="Proteomes" id="UP000666915"/>
    </source>
</evidence>
<keyword evidence="3" id="KW-1185">Reference proteome</keyword>
<feature type="compositionally biased region" description="Basic and acidic residues" evidence="1">
    <location>
        <begin position="76"/>
        <end position="95"/>
    </location>
</feature>
<organism evidence="2 3">
    <name type="scientific">Actinomadura nitritigenes</name>
    <dbReference type="NCBI Taxonomy" id="134602"/>
    <lineage>
        <taxon>Bacteria</taxon>
        <taxon>Bacillati</taxon>
        <taxon>Actinomycetota</taxon>
        <taxon>Actinomycetes</taxon>
        <taxon>Streptosporangiales</taxon>
        <taxon>Thermomonosporaceae</taxon>
        <taxon>Actinomadura</taxon>
    </lineage>
</organism>
<feature type="region of interest" description="Disordered" evidence="1">
    <location>
        <begin position="72"/>
        <end position="104"/>
    </location>
</feature>
<comment type="caution">
    <text evidence="2">The sequence shown here is derived from an EMBL/GenBank/DDBJ whole genome shotgun (WGS) entry which is preliminary data.</text>
</comment>
<evidence type="ECO:0000256" key="1">
    <source>
        <dbReference type="SAM" id="MobiDB-lite"/>
    </source>
</evidence>
<proteinExistence type="predicted"/>
<dbReference type="EMBL" id="JAGEOK010000007">
    <property type="protein sequence ID" value="MBO2438249.1"/>
    <property type="molecule type" value="Genomic_DNA"/>
</dbReference>
<name>A0ABS3QY18_9ACTN</name>
<accession>A0ABS3QY18</accession>
<gene>
    <name evidence="2" type="ORF">J4557_12045</name>
</gene>